<feature type="transmembrane region" description="Helical" evidence="1">
    <location>
        <begin position="190"/>
        <end position="214"/>
    </location>
</feature>
<protein>
    <submittedName>
        <fullName evidence="2">Uncharacterized protein</fullName>
    </submittedName>
</protein>
<proteinExistence type="predicted"/>
<feature type="transmembrane region" description="Helical" evidence="1">
    <location>
        <begin position="113"/>
        <end position="135"/>
    </location>
</feature>
<dbReference type="AlphaFoldDB" id="A0A2T2WI92"/>
<gene>
    <name evidence="2" type="ORF">C7B45_08695</name>
</gene>
<keyword evidence="1" id="KW-1133">Transmembrane helix</keyword>
<feature type="transmembrane region" description="Helical" evidence="1">
    <location>
        <begin position="226"/>
        <end position="245"/>
    </location>
</feature>
<keyword evidence="1" id="KW-0812">Transmembrane</keyword>
<keyword evidence="1" id="KW-0472">Membrane</keyword>
<sequence length="438" mass="47398">MRGVRLSRWSMSYFTAAVGSLLVAEVLWASGLPRPLHNIGQPWVLAGVHLTTIGFLTLSMMGALHQFVPVLTETELASQSWSGVTLFTVTTGLLGMVVGFLALPGGPLPPMGWLLPVGGSLVVAGVIVAEINLGITLKRAWPWALPAWLVATGLAYLLLTVVVGLLLALSLTVPGLFSAHQLSVMGGRGLASHVLGGVGGWLTLTAMGVSYKLLAMFTLSDEHRGMWGWLAYVATAMGILTAWLARWMDLNNVADVAWFVILLGLALYLWDMRNLYRTRKRRQLELNARYGVIPLGFLGTLVLAGVAVRLGGDLANLDIALTFFALYGWLGGLALTQLYKIIPFLTWLNQFGNRMGKGRVPRVQDLVNESRDRFAYIVYFSTALLGTVSLAAGWFEGFRIAEAVAVLATLDIARALYHAAHPVIQKAPARTPQPGEAR</sequence>
<feature type="transmembrane region" description="Helical" evidence="1">
    <location>
        <begin position="374"/>
        <end position="394"/>
    </location>
</feature>
<feature type="transmembrane region" description="Helical" evidence="1">
    <location>
        <begin position="251"/>
        <end position="270"/>
    </location>
</feature>
<feature type="transmembrane region" description="Helical" evidence="1">
    <location>
        <begin position="147"/>
        <end position="170"/>
    </location>
</feature>
<evidence type="ECO:0000256" key="1">
    <source>
        <dbReference type="SAM" id="Phobius"/>
    </source>
</evidence>
<feature type="transmembrane region" description="Helical" evidence="1">
    <location>
        <begin position="80"/>
        <end position="101"/>
    </location>
</feature>
<feature type="transmembrane region" description="Helical" evidence="1">
    <location>
        <begin position="12"/>
        <end position="31"/>
    </location>
</feature>
<dbReference type="Proteomes" id="UP000241848">
    <property type="component" value="Unassembled WGS sequence"/>
</dbReference>
<feature type="transmembrane region" description="Helical" evidence="1">
    <location>
        <begin position="291"/>
        <end position="312"/>
    </location>
</feature>
<reference evidence="2 3" key="1">
    <citation type="journal article" date="2014" name="BMC Genomics">
        <title>Comparison of environmental and isolate Sulfobacillus genomes reveals diverse carbon, sulfur, nitrogen, and hydrogen metabolisms.</title>
        <authorList>
            <person name="Justice N.B."/>
            <person name="Norman A."/>
            <person name="Brown C.T."/>
            <person name="Singh A."/>
            <person name="Thomas B.C."/>
            <person name="Banfield J.F."/>
        </authorList>
    </citation>
    <scope>NUCLEOTIDE SEQUENCE [LARGE SCALE GENOMIC DNA]</scope>
    <source>
        <strain evidence="2">AMDSBA3</strain>
    </source>
</reference>
<accession>A0A2T2WI92</accession>
<organism evidence="2 3">
    <name type="scientific">Sulfobacillus acidophilus</name>
    <dbReference type="NCBI Taxonomy" id="53633"/>
    <lineage>
        <taxon>Bacteria</taxon>
        <taxon>Bacillati</taxon>
        <taxon>Bacillota</taxon>
        <taxon>Clostridia</taxon>
        <taxon>Eubacteriales</taxon>
        <taxon>Clostridiales Family XVII. Incertae Sedis</taxon>
        <taxon>Sulfobacillus</taxon>
    </lineage>
</organism>
<dbReference type="EMBL" id="PXYV01000024">
    <property type="protein sequence ID" value="PSR21958.1"/>
    <property type="molecule type" value="Genomic_DNA"/>
</dbReference>
<evidence type="ECO:0000313" key="3">
    <source>
        <dbReference type="Proteomes" id="UP000241848"/>
    </source>
</evidence>
<comment type="caution">
    <text evidence="2">The sequence shown here is derived from an EMBL/GenBank/DDBJ whole genome shotgun (WGS) entry which is preliminary data.</text>
</comment>
<feature type="transmembrane region" description="Helical" evidence="1">
    <location>
        <begin position="324"/>
        <end position="348"/>
    </location>
</feature>
<feature type="transmembrane region" description="Helical" evidence="1">
    <location>
        <begin position="43"/>
        <end position="68"/>
    </location>
</feature>
<name>A0A2T2WI92_9FIRM</name>
<evidence type="ECO:0000313" key="2">
    <source>
        <dbReference type="EMBL" id="PSR21958.1"/>
    </source>
</evidence>